<dbReference type="PANTHER" id="PTHR30086:SF20">
    <property type="entry name" value="ARGININE EXPORTER PROTEIN ARGO-RELATED"/>
    <property type="match status" value="1"/>
</dbReference>
<gene>
    <name evidence="7" type="ORF">DHf2319_12655</name>
</gene>
<feature type="transmembrane region" description="Helical" evidence="6">
    <location>
        <begin position="41"/>
        <end position="68"/>
    </location>
</feature>
<feature type="transmembrane region" description="Helical" evidence="6">
    <location>
        <begin position="146"/>
        <end position="175"/>
    </location>
</feature>
<reference evidence="7 8" key="1">
    <citation type="submission" date="2020-11" db="EMBL/GenBank/DDBJ databases">
        <title>Algicoccus daihaiensis sp.nov., isolated from Daihai Lake in Inner Mongolia.</title>
        <authorList>
            <person name="Kai J."/>
        </authorList>
    </citation>
    <scope>NUCLEOTIDE SEQUENCE [LARGE SCALE GENOMIC DNA]</scope>
    <source>
        <strain evidence="8">f23</strain>
    </source>
</reference>
<keyword evidence="5 6" id="KW-0472">Membrane</keyword>
<evidence type="ECO:0000256" key="5">
    <source>
        <dbReference type="ARBA" id="ARBA00023136"/>
    </source>
</evidence>
<dbReference type="EMBL" id="CP063982">
    <property type="protein sequence ID" value="UOD50264.1"/>
    <property type="molecule type" value="Genomic_DNA"/>
</dbReference>
<dbReference type="RefSeq" id="WP_243478666.1">
    <property type="nucleotide sequence ID" value="NZ_CP063982.1"/>
</dbReference>
<keyword evidence="3 6" id="KW-0812">Transmembrane</keyword>
<evidence type="ECO:0000256" key="4">
    <source>
        <dbReference type="ARBA" id="ARBA00022989"/>
    </source>
</evidence>
<dbReference type="InterPro" id="IPR001123">
    <property type="entry name" value="LeuE-type"/>
</dbReference>
<protein>
    <submittedName>
        <fullName evidence="7">LysE family translocator</fullName>
    </submittedName>
</protein>
<dbReference type="Pfam" id="PF01810">
    <property type="entry name" value="LysE"/>
    <property type="match status" value="1"/>
</dbReference>
<dbReference type="Proteomes" id="UP000831607">
    <property type="component" value="Chromosome"/>
</dbReference>
<feature type="transmembrane region" description="Helical" evidence="6">
    <location>
        <begin position="75"/>
        <end position="93"/>
    </location>
</feature>
<accession>A0ABY4AIZ5</accession>
<keyword evidence="2" id="KW-1003">Cell membrane</keyword>
<evidence type="ECO:0000256" key="1">
    <source>
        <dbReference type="ARBA" id="ARBA00004651"/>
    </source>
</evidence>
<organism evidence="7 8">
    <name type="scientific">Orrella daihaiensis</name>
    <dbReference type="NCBI Taxonomy" id="2782176"/>
    <lineage>
        <taxon>Bacteria</taxon>
        <taxon>Pseudomonadati</taxon>
        <taxon>Pseudomonadota</taxon>
        <taxon>Betaproteobacteria</taxon>
        <taxon>Burkholderiales</taxon>
        <taxon>Alcaligenaceae</taxon>
        <taxon>Orrella</taxon>
    </lineage>
</organism>
<evidence type="ECO:0000313" key="8">
    <source>
        <dbReference type="Proteomes" id="UP000831607"/>
    </source>
</evidence>
<evidence type="ECO:0000256" key="6">
    <source>
        <dbReference type="SAM" id="Phobius"/>
    </source>
</evidence>
<dbReference type="PIRSF" id="PIRSF006324">
    <property type="entry name" value="LeuE"/>
    <property type="match status" value="1"/>
</dbReference>
<evidence type="ECO:0000313" key="7">
    <source>
        <dbReference type="EMBL" id="UOD50264.1"/>
    </source>
</evidence>
<evidence type="ECO:0000256" key="2">
    <source>
        <dbReference type="ARBA" id="ARBA00022475"/>
    </source>
</evidence>
<dbReference type="PANTHER" id="PTHR30086">
    <property type="entry name" value="ARGININE EXPORTER PROTEIN ARGO"/>
    <property type="match status" value="1"/>
</dbReference>
<evidence type="ECO:0000256" key="3">
    <source>
        <dbReference type="ARBA" id="ARBA00022692"/>
    </source>
</evidence>
<keyword evidence="4 6" id="KW-1133">Transmembrane helix</keyword>
<sequence>MIDFPSLLAFVAAATILALTPGVDTAIVLNTAVSQGRQPALMAALGICLGCLLWGTAVSFGLGAVIAASEAAYTTLKYAGALYLLWLGIRLLFRPYSPSLSHASVEHDFSSSRAFGKGLMVNVLNPKIGIFYVTFLPQFVPNGTEVAAYSLGLAAIHVMVSMLWFCALIVATVPLERFLKRPSILKTLDRITGSIFVIFAFRLTA</sequence>
<name>A0ABY4AIZ5_9BURK</name>
<comment type="subcellular location">
    <subcellularLocation>
        <location evidence="1">Cell membrane</location>
        <topology evidence="1">Multi-pass membrane protein</topology>
    </subcellularLocation>
</comment>
<keyword evidence="8" id="KW-1185">Reference proteome</keyword>
<proteinExistence type="predicted"/>